<sequence>FIYCSSETAHKQIYLVPRQWLECQDLEYILFNEMRFYYRKYQKCEGLPLTRAGIKAYFKHYSGYLWARKEFDSTQKPDKKIYLAVFVPCVYCS</sequence>
<dbReference type="Proteomes" id="UP000729913">
    <property type="component" value="Unassembled WGS sequence"/>
</dbReference>
<accession>A0A8J5R5X8</accession>
<dbReference type="OrthoDB" id="10299335at2759"/>
<organism evidence="1 2">
    <name type="scientific">Cotesia typhae</name>
    <dbReference type="NCBI Taxonomy" id="2053667"/>
    <lineage>
        <taxon>Eukaryota</taxon>
        <taxon>Metazoa</taxon>
        <taxon>Ecdysozoa</taxon>
        <taxon>Arthropoda</taxon>
        <taxon>Hexapoda</taxon>
        <taxon>Insecta</taxon>
        <taxon>Pterygota</taxon>
        <taxon>Neoptera</taxon>
        <taxon>Endopterygota</taxon>
        <taxon>Hymenoptera</taxon>
        <taxon>Apocrita</taxon>
        <taxon>Ichneumonoidea</taxon>
        <taxon>Braconidae</taxon>
        <taxon>Microgastrinae</taxon>
        <taxon>Cotesia</taxon>
    </lineage>
</organism>
<evidence type="ECO:0000313" key="2">
    <source>
        <dbReference type="Proteomes" id="UP000729913"/>
    </source>
</evidence>
<name>A0A8J5R5X8_9HYME</name>
<keyword evidence="2" id="KW-1185">Reference proteome</keyword>
<protein>
    <submittedName>
        <fullName evidence="1">Uncharacterized protein</fullName>
    </submittedName>
</protein>
<evidence type="ECO:0000313" key="1">
    <source>
        <dbReference type="EMBL" id="KAG8039443.1"/>
    </source>
</evidence>
<reference evidence="1" key="1">
    <citation type="submission" date="2020-03" db="EMBL/GenBank/DDBJ databases">
        <authorList>
            <person name="Chebbi M.A."/>
            <person name="Drezen J.M."/>
        </authorList>
    </citation>
    <scope>NUCLEOTIDE SEQUENCE</scope>
    <source>
        <tissue evidence="1">Whole body</tissue>
    </source>
</reference>
<gene>
    <name evidence="1" type="ORF">G9C98_008086</name>
</gene>
<proteinExistence type="predicted"/>
<feature type="non-terminal residue" evidence="1">
    <location>
        <position position="1"/>
    </location>
</feature>
<comment type="caution">
    <text evidence="1">The sequence shown here is derived from an EMBL/GenBank/DDBJ whole genome shotgun (WGS) entry which is preliminary data.</text>
</comment>
<dbReference type="EMBL" id="JAAOIC020000035">
    <property type="protein sequence ID" value="KAG8039443.1"/>
    <property type="molecule type" value="Genomic_DNA"/>
</dbReference>
<reference evidence="1" key="2">
    <citation type="submission" date="2021-04" db="EMBL/GenBank/DDBJ databases">
        <title>Genome-wide patterns of bracovirus chromosomal integration into multiple host tissues during parasitism.</title>
        <authorList>
            <person name="Chebbi M.A.C."/>
        </authorList>
    </citation>
    <scope>NUCLEOTIDE SEQUENCE</scope>
    <source>
        <tissue evidence="1">Whole body</tissue>
    </source>
</reference>
<feature type="non-terminal residue" evidence="1">
    <location>
        <position position="93"/>
    </location>
</feature>
<dbReference type="AlphaFoldDB" id="A0A8J5R5X8"/>